<gene>
    <name evidence="7" type="ORF">DQ400_06220</name>
</gene>
<dbReference type="GO" id="GO:0009055">
    <property type="term" value="F:electron transfer activity"/>
    <property type="evidence" value="ECO:0007669"/>
    <property type="project" value="InterPro"/>
</dbReference>
<keyword evidence="3 4" id="KW-0408">Iron</keyword>
<evidence type="ECO:0000313" key="7">
    <source>
        <dbReference type="EMBL" id="RBI67985.1"/>
    </source>
</evidence>
<dbReference type="OrthoDB" id="3540130at2"/>
<dbReference type="RefSeq" id="WP_113268939.1">
    <property type="nucleotide sequence ID" value="NZ_QNTU01000003.1"/>
</dbReference>
<dbReference type="AlphaFoldDB" id="A0A365TQG8"/>
<reference evidence="8" key="1">
    <citation type="submission" date="2018-06" db="EMBL/GenBank/DDBJ databases">
        <title>Whole genome sequencing of four bacterial strains from South Shetland trench revealing bio-synthetic gene clusters.</title>
        <authorList>
            <person name="Abdel-Mageed W.M."/>
            <person name="Lehri B."/>
            <person name="Jarmusch S."/>
            <person name="Miranda K."/>
            <person name="Goodfellow M."/>
            <person name="Jaspars M."/>
            <person name="Karlyshev A.V."/>
        </authorList>
    </citation>
    <scope>NUCLEOTIDE SEQUENCE [LARGE SCALE GENOMIC DNA]</scope>
    <source>
        <strain evidence="8">SST4</strain>
    </source>
</reference>
<dbReference type="InterPro" id="IPR009056">
    <property type="entry name" value="Cyt_c-like_dom"/>
</dbReference>
<keyword evidence="2 4" id="KW-0479">Metal-binding</keyword>
<evidence type="ECO:0000313" key="8">
    <source>
        <dbReference type="Proteomes" id="UP000252204"/>
    </source>
</evidence>
<name>A0A365TQG8_9GAMM</name>
<comment type="caution">
    <text evidence="7">The sequence shown here is derived from an EMBL/GenBank/DDBJ whole genome shotgun (WGS) entry which is preliminary data.</text>
</comment>
<dbReference type="PROSITE" id="PS51007">
    <property type="entry name" value="CYTC"/>
    <property type="match status" value="1"/>
</dbReference>
<dbReference type="InterPro" id="IPR036909">
    <property type="entry name" value="Cyt_c-like_dom_sf"/>
</dbReference>
<dbReference type="GO" id="GO:0020037">
    <property type="term" value="F:heme binding"/>
    <property type="evidence" value="ECO:0007669"/>
    <property type="project" value="InterPro"/>
</dbReference>
<accession>A0A365TQG8</accession>
<keyword evidence="5" id="KW-0732">Signal</keyword>
<proteinExistence type="predicted"/>
<dbReference type="GO" id="GO:0046872">
    <property type="term" value="F:metal ion binding"/>
    <property type="evidence" value="ECO:0007669"/>
    <property type="project" value="UniProtKB-KW"/>
</dbReference>
<keyword evidence="1 4" id="KW-0349">Heme</keyword>
<feature type="signal peptide" evidence="5">
    <location>
        <begin position="1"/>
        <end position="20"/>
    </location>
</feature>
<sequence>MNAKVLVCLVLLLPVAGCGSEETTSSLGDPVKGKAAIAEYGCGSCHAIPDVPGANGRTGPTLERIAKRTYLAGVLPNTPEDMVRWIRAPETIDPRTAMPNMAVSVGDARDITAYLYTLK</sequence>
<dbReference type="Gene3D" id="1.10.760.10">
    <property type="entry name" value="Cytochrome c-like domain"/>
    <property type="match status" value="1"/>
</dbReference>
<evidence type="ECO:0000256" key="1">
    <source>
        <dbReference type="ARBA" id="ARBA00022617"/>
    </source>
</evidence>
<evidence type="ECO:0000256" key="3">
    <source>
        <dbReference type="ARBA" id="ARBA00023004"/>
    </source>
</evidence>
<feature type="chain" id="PRO_5016637110" evidence="5">
    <location>
        <begin position="21"/>
        <end position="119"/>
    </location>
</feature>
<evidence type="ECO:0000259" key="6">
    <source>
        <dbReference type="PROSITE" id="PS51007"/>
    </source>
</evidence>
<evidence type="ECO:0000256" key="2">
    <source>
        <dbReference type="ARBA" id="ARBA00022723"/>
    </source>
</evidence>
<feature type="domain" description="Cytochrome c" evidence="6">
    <location>
        <begin position="28"/>
        <end position="119"/>
    </location>
</feature>
<organism evidence="7 8">
    <name type="scientific">Vreelandella sulfidaeris</name>
    <dbReference type="NCBI Taxonomy" id="115553"/>
    <lineage>
        <taxon>Bacteria</taxon>
        <taxon>Pseudomonadati</taxon>
        <taxon>Pseudomonadota</taxon>
        <taxon>Gammaproteobacteria</taxon>
        <taxon>Oceanospirillales</taxon>
        <taxon>Halomonadaceae</taxon>
        <taxon>Vreelandella</taxon>
    </lineage>
</organism>
<dbReference type="SUPFAM" id="SSF46626">
    <property type="entry name" value="Cytochrome c"/>
    <property type="match status" value="1"/>
</dbReference>
<keyword evidence="8" id="KW-1185">Reference proteome</keyword>
<dbReference type="Proteomes" id="UP000252204">
    <property type="component" value="Unassembled WGS sequence"/>
</dbReference>
<protein>
    <submittedName>
        <fullName evidence="7">Cytochrome C</fullName>
    </submittedName>
</protein>
<evidence type="ECO:0000256" key="4">
    <source>
        <dbReference type="PROSITE-ProRule" id="PRU00433"/>
    </source>
</evidence>
<dbReference type="EMBL" id="QNTU01000003">
    <property type="protein sequence ID" value="RBI67985.1"/>
    <property type="molecule type" value="Genomic_DNA"/>
</dbReference>
<evidence type="ECO:0000256" key="5">
    <source>
        <dbReference type="SAM" id="SignalP"/>
    </source>
</evidence>